<dbReference type="InterPro" id="IPR036116">
    <property type="entry name" value="FN3_sf"/>
</dbReference>
<keyword evidence="13" id="KW-1185">Reference proteome</keyword>
<name>A0AAZ3P2D7_ONCTS</name>
<organism evidence="12 13">
    <name type="scientific">Oncorhynchus tshawytscha</name>
    <name type="common">Chinook salmon</name>
    <name type="synonym">Salmo tshawytscha</name>
    <dbReference type="NCBI Taxonomy" id="74940"/>
    <lineage>
        <taxon>Eukaryota</taxon>
        <taxon>Metazoa</taxon>
        <taxon>Chordata</taxon>
        <taxon>Craniata</taxon>
        <taxon>Vertebrata</taxon>
        <taxon>Euteleostomi</taxon>
        <taxon>Actinopterygii</taxon>
        <taxon>Neopterygii</taxon>
        <taxon>Teleostei</taxon>
        <taxon>Protacanthopterygii</taxon>
        <taxon>Salmoniformes</taxon>
        <taxon>Salmonidae</taxon>
        <taxon>Salmoninae</taxon>
        <taxon>Oncorhynchus</taxon>
    </lineage>
</organism>
<evidence type="ECO:0000256" key="9">
    <source>
        <dbReference type="ARBA" id="ARBA00023180"/>
    </source>
</evidence>
<evidence type="ECO:0000256" key="4">
    <source>
        <dbReference type="ARBA" id="ARBA00022729"/>
    </source>
</evidence>
<keyword evidence="5" id="KW-0677">Repeat</keyword>
<dbReference type="InterPro" id="IPR052672">
    <property type="entry name" value="Type1_Cytokine_Rcpt_Type2"/>
</dbReference>
<evidence type="ECO:0000313" key="13">
    <source>
        <dbReference type="Proteomes" id="UP000694402"/>
    </source>
</evidence>
<sequence length="748" mass="85533">MYVTKYSFYSDMYRVNHSWIVTCLLIFSHVMMSCHMEEHSERRQLHELTVKRKDLKRCDNDNRVCVTDDSDCVPRSHVSHERVNISCFFLLTDYALTPYPQCLWSQEYNINAESMHSLIFSQTTPIYSCMGIFSFGGRMNVTLKIKNNMNGMESWSEPYEVAVQEAIKAPCPTITSVNGSDNSLEVTWVISKLHTRCRVRYRMATDKWTEIPAYVLVESAEKAVYRIEGLKPFSSYIIAVSCILSFGHWSDWSMETTGTTLESAPSRPPDICYHMETVNKQGPHHLMLMWKALDVYDAHGHILGYQVSYTQTKHPFLSVTTNTTDLKVVLLVTEDELEVTVVAYNSAGGSPYSHLKIDLSLHQTLPSVRRLWVNSEDDRLVLHWDVGHISLPVSEVANEWATDAAHPTSSHWKRVNGSTRSTVLKDHLQPGTTYRINVYPISNQLCGPPKSIFANLEYGTYIMRYPPLTSLQCYVASALLGAVGMHVVDVTKNTVTVQWEWQRKEVHPKVLRYRVILRLGEIQVESIPVWPEVWQHTFFKLRANTGYSVNLLAETSNDNISREIIPIKTHIFEHNEIMLIIVLLTLGLGVFLILSRTVYKTYFFPNIANPGASVVGRWLLESHHEKNRVKNVLKLEEFLVTDLSGENGFVELGQERPPVREDGIFNPGSSHSTLNIKHIFIPQNTEFIENTSKSNRENRDSSLMFNNVAHIENGQGIHVENCQGSLLPESTQIQCNFDYIKNKHTLEK</sequence>
<feature type="transmembrane region" description="Helical" evidence="10">
    <location>
        <begin position="577"/>
        <end position="594"/>
    </location>
</feature>
<dbReference type="CDD" id="cd00063">
    <property type="entry name" value="FN3"/>
    <property type="match status" value="2"/>
</dbReference>
<dbReference type="GO" id="GO:0005886">
    <property type="term" value="C:plasma membrane"/>
    <property type="evidence" value="ECO:0007669"/>
    <property type="project" value="UniProtKB-ARBA"/>
</dbReference>
<dbReference type="Proteomes" id="UP000694402">
    <property type="component" value="Unassembled WGS sequence"/>
</dbReference>
<dbReference type="Gene3D" id="2.60.40.10">
    <property type="entry name" value="Immunoglobulins"/>
    <property type="match status" value="4"/>
</dbReference>
<evidence type="ECO:0000256" key="3">
    <source>
        <dbReference type="ARBA" id="ARBA00022692"/>
    </source>
</evidence>
<evidence type="ECO:0000256" key="10">
    <source>
        <dbReference type="SAM" id="Phobius"/>
    </source>
</evidence>
<accession>A0AAZ3P2D7</accession>
<keyword evidence="6 10" id="KW-1133">Transmembrane helix</keyword>
<dbReference type="InterPro" id="IPR013783">
    <property type="entry name" value="Ig-like_fold"/>
</dbReference>
<protein>
    <recommendedName>
        <fullName evidence="11">Fibronectin type-III domain-containing protein</fullName>
    </recommendedName>
</protein>
<dbReference type="Ensembl" id="ENSOTST00005187578.1">
    <property type="protein sequence ID" value="ENSOTSP00005110867.1"/>
    <property type="gene ID" value="ENSOTSG00005007924.2"/>
</dbReference>
<proteinExistence type="inferred from homology"/>
<feature type="domain" description="Fibronectin type-III" evidence="11">
    <location>
        <begin position="169"/>
        <end position="263"/>
    </location>
</feature>
<evidence type="ECO:0000256" key="1">
    <source>
        <dbReference type="ARBA" id="ARBA00004479"/>
    </source>
</evidence>
<reference evidence="13" key="1">
    <citation type="journal article" date="2018" name="PLoS ONE">
        <title>Chinook salmon (Oncorhynchus tshawytscha) genome and transcriptome.</title>
        <authorList>
            <person name="Christensen K.A."/>
            <person name="Leong J.S."/>
            <person name="Sakhrani D."/>
            <person name="Biagi C.A."/>
            <person name="Minkley D.R."/>
            <person name="Withler R.E."/>
            <person name="Rondeau E.B."/>
            <person name="Koop B.F."/>
            <person name="Devlin R.H."/>
        </authorList>
    </citation>
    <scope>NUCLEOTIDE SEQUENCE [LARGE SCALE GENOMIC DNA]</scope>
</reference>
<keyword evidence="3 10" id="KW-0812">Transmembrane</keyword>
<keyword evidence="8" id="KW-0675">Receptor</keyword>
<keyword evidence="9" id="KW-0325">Glycoprotein</keyword>
<dbReference type="GeneTree" id="ENSGT00940000155603"/>
<dbReference type="SUPFAM" id="SSF49265">
    <property type="entry name" value="Fibronectin type III"/>
    <property type="match status" value="2"/>
</dbReference>
<comment type="subcellular location">
    <subcellularLocation>
        <location evidence="1">Membrane</location>
        <topology evidence="1">Single-pass type I membrane protein</topology>
    </subcellularLocation>
</comment>
<evidence type="ECO:0000256" key="7">
    <source>
        <dbReference type="ARBA" id="ARBA00023136"/>
    </source>
</evidence>
<dbReference type="PANTHER" id="PTHR48423:SF1">
    <property type="entry name" value="INTERLEUKIN-27 RECEPTOR SUBUNIT ALPHA"/>
    <property type="match status" value="1"/>
</dbReference>
<gene>
    <name evidence="12" type="primary">PDGFRA</name>
</gene>
<evidence type="ECO:0000256" key="5">
    <source>
        <dbReference type="ARBA" id="ARBA00022737"/>
    </source>
</evidence>
<reference evidence="12" key="3">
    <citation type="submission" date="2025-09" db="UniProtKB">
        <authorList>
            <consortium name="Ensembl"/>
        </authorList>
    </citation>
    <scope>IDENTIFICATION</scope>
</reference>
<keyword evidence="7 10" id="KW-0472">Membrane</keyword>
<evidence type="ECO:0000256" key="8">
    <source>
        <dbReference type="ARBA" id="ARBA00023170"/>
    </source>
</evidence>
<evidence type="ECO:0000259" key="11">
    <source>
        <dbReference type="PROSITE" id="PS50853"/>
    </source>
</evidence>
<dbReference type="Pfam" id="PF00041">
    <property type="entry name" value="fn3"/>
    <property type="match status" value="1"/>
</dbReference>
<dbReference type="PROSITE" id="PS50853">
    <property type="entry name" value="FN3"/>
    <property type="match status" value="2"/>
</dbReference>
<reference evidence="12" key="2">
    <citation type="submission" date="2025-08" db="UniProtKB">
        <authorList>
            <consortium name="Ensembl"/>
        </authorList>
    </citation>
    <scope>IDENTIFICATION</scope>
</reference>
<dbReference type="PROSITE" id="PS51257">
    <property type="entry name" value="PROKAR_LIPOPROTEIN"/>
    <property type="match status" value="1"/>
</dbReference>
<dbReference type="PANTHER" id="PTHR48423">
    <property type="entry name" value="INTERLEUKIN-27 RECEPTOR SUBUNIT ALPHA"/>
    <property type="match status" value="1"/>
</dbReference>
<feature type="domain" description="Fibronectin type-III" evidence="11">
    <location>
        <begin position="267"/>
        <end position="367"/>
    </location>
</feature>
<comment type="similarity">
    <text evidence="2">Belongs to the type I cytokine receptor family. Type 2 subfamily.</text>
</comment>
<evidence type="ECO:0000256" key="6">
    <source>
        <dbReference type="ARBA" id="ARBA00022989"/>
    </source>
</evidence>
<dbReference type="AlphaFoldDB" id="A0AAZ3P2D7"/>
<dbReference type="InterPro" id="IPR003961">
    <property type="entry name" value="FN3_dom"/>
</dbReference>
<keyword evidence="4" id="KW-0732">Signal</keyword>
<dbReference type="SMART" id="SM00060">
    <property type="entry name" value="FN3"/>
    <property type="match status" value="4"/>
</dbReference>
<evidence type="ECO:0000256" key="2">
    <source>
        <dbReference type="ARBA" id="ARBA00008921"/>
    </source>
</evidence>
<evidence type="ECO:0000313" key="12">
    <source>
        <dbReference type="Ensembl" id="ENSOTSP00005110867.1"/>
    </source>
</evidence>